<dbReference type="Proteomes" id="UP001234178">
    <property type="component" value="Unassembled WGS sequence"/>
</dbReference>
<organism evidence="1 2">
    <name type="scientific">Daphnia magna</name>
    <dbReference type="NCBI Taxonomy" id="35525"/>
    <lineage>
        <taxon>Eukaryota</taxon>
        <taxon>Metazoa</taxon>
        <taxon>Ecdysozoa</taxon>
        <taxon>Arthropoda</taxon>
        <taxon>Crustacea</taxon>
        <taxon>Branchiopoda</taxon>
        <taxon>Diplostraca</taxon>
        <taxon>Cladocera</taxon>
        <taxon>Anomopoda</taxon>
        <taxon>Daphniidae</taxon>
        <taxon>Daphnia</taxon>
    </lineage>
</organism>
<keyword evidence="2" id="KW-1185">Reference proteome</keyword>
<comment type="caution">
    <text evidence="1">The sequence shown here is derived from an EMBL/GenBank/DDBJ whole genome shotgun (WGS) entry which is preliminary data.</text>
</comment>
<sequence>MGLLIRCRKLHILSAILILNANRKPLPTKIKPKDIKRGEVEIAHIKEKNLSKVKQIRIQALCDDCIFAVTNGVFKPKTHLELAIAQRIDLVGEMYKLYRNSSTASGKDTLHDTVGIVIQDIPTDGEMVLSESKYNDPEDNEESRKWRRKTLFARHNDIAPYHKQPKIFNEPMLELGNLR</sequence>
<accession>A0ABQ9ZJV4</accession>
<proteinExistence type="predicted"/>
<reference evidence="1 2" key="1">
    <citation type="journal article" date="2023" name="Nucleic Acids Res.">
        <title>The hologenome of Daphnia magna reveals possible DNA methylation and microbiome-mediated evolution of the host genome.</title>
        <authorList>
            <person name="Chaturvedi A."/>
            <person name="Li X."/>
            <person name="Dhandapani V."/>
            <person name="Marshall H."/>
            <person name="Kissane S."/>
            <person name="Cuenca-Cambronero M."/>
            <person name="Asole G."/>
            <person name="Calvet F."/>
            <person name="Ruiz-Romero M."/>
            <person name="Marangio P."/>
            <person name="Guigo R."/>
            <person name="Rago D."/>
            <person name="Mirbahai L."/>
            <person name="Eastwood N."/>
            <person name="Colbourne J.K."/>
            <person name="Zhou J."/>
            <person name="Mallon E."/>
            <person name="Orsini L."/>
        </authorList>
    </citation>
    <scope>NUCLEOTIDE SEQUENCE [LARGE SCALE GENOMIC DNA]</scope>
    <source>
        <strain evidence="1">LRV0_1</strain>
    </source>
</reference>
<evidence type="ECO:0000313" key="2">
    <source>
        <dbReference type="Proteomes" id="UP001234178"/>
    </source>
</evidence>
<gene>
    <name evidence="1" type="ORF">OUZ56_025437</name>
</gene>
<name>A0ABQ9ZJV4_9CRUS</name>
<evidence type="ECO:0000313" key="1">
    <source>
        <dbReference type="EMBL" id="KAK4013203.1"/>
    </source>
</evidence>
<protein>
    <submittedName>
        <fullName evidence="1">Uncharacterized protein</fullName>
    </submittedName>
</protein>
<dbReference type="EMBL" id="JAOYFB010000004">
    <property type="protein sequence ID" value="KAK4013203.1"/>
    <property type="molecule type" value="Genomic_DNA"/>
</dbReference>